<accession>A0A811Y286</accession>
<feature type="coiled-coil region" evidence="2">
    <location>
        <begin position="63"/>
        <end position="97"/>
    </location>
</feature>
<evidence type="ECO:0000259" key="3">
    <source>
        <dbReference type="Pfam" id="PF14915"/>
    </source>
</evidence>
<proteinExistence type="predicted"/>
<dbReference type="Pfam" id="PF14915">
    <property type="entry name" value="CCDC144C"/>
    <property type="match status" value="1"/>
</dbReference>
<reference evidence="4" key="1">
    <citation type="submission" date="2020-12" db="EMBL/GenBank/DDBJ databases">
        <authorList>
            <consortium name="Molecular Ecology Group"/>
        </authorList>
    </citation>
    <scope>NUCLEOTIDE SEQUENCE</scope>
    <source>
        <strain evidence="4">TBG_1078</strain>
    </source>
</reference>
<dbReference type="InterPro" id="IPR039497">
    <property type="entry name" value="CC144C-like_CC_dom"/>
</dbReference>
<dbReference type="SUPFAM" id="SSF57997">
    <property type="entry name" value="Tropomyosin"/>
    <property type="match status" value="1"/>
</dbReference>
<feature type="coiled-coil region" evidence="2">
    <location>
        <begin position="130"/>
        <end position="199"/>
    </location>
</feature>
<gene>
    <name evidence="4" type="ORF">NYPRO_LOCUS4047</name>
</gene>
<evidence type="ECO:0000256" key="1">
    <source>
        <dbReference type="ARBA" id="ARBA00023054"/>
    </source>
</evidence>
<evidence type="ECO:0000256" key="2">
    <source>
        <dbReference type="SAM" id="Coils"/>
    </source>
</evidence>
<evidence type="ECO:0000313" key="4">
    <source>
        <dbReference type="EMBL" id="CAD7671253.1"/>
    </source>
</evidence>
<sequence length="302" mass="35489">MLRLEIDTIRNQKQEKEKKYCEDTEIEKEKNDSLQNAIKLNEVTLTNTVFQSSGQLNVVTTENTMLNSKLQDERLNRERLEAKLQSYRARLSTAVQDHDQSQASKRDLEFAFQRAKDEWCHLQGKMNFEMSNLKDNNEVLSQQLSEAKSKFNTLEIELQYQRDALREKTLALEHVQGNLKQTQDQKVEIEQKSQNEQDKVNKYIGKHKSLEERLSQPQSENTLLREQLDAGYSRVECKEKTRIDLKDQVQVIVRTLQAESEKQSLILQERNKELINEWKHLIERIYTYKKEKEGGSLDGTVV</sequence>
<dbReference type="Proteomes" id="UP000645828">
    <property type="component" value="Unassembled WGS sequence"/>
</dbReference>
<dbReference type="AlphaFoldDB" id="A0A811Y286"/>
<evidence type="ECO:0000313" key="5">
    <source>
        <dbReference type="Proteomes" id="UP000645828"/>
    </source>
</evidence>
<protein>
    <submittedName>
        <fullName evidence="4">(raccoon dog) hypothetical protein</fullName>
    </submittedName>
</protein>
<name>A0A811Y286_NYCPR</name>
<dbReference type="PANTHER" id="PTHR24147:SF60">
    <property type="entry name" value="ANKYRIN REPEAT DOMAIN-CONTAINING PROTEIN 26-RELATED"/>
    <property type="match status" value="1"/>
</dbReference>
<keyword evidence="1 2" id="KW-0175">Coiled coil</keyword>
<comment type="caution">
    <text evidence="4">The sequence shown here is derived from an EMBL/GenBank/DDBJ whole genome shotgun (WGS) entry which is preliminary data.</text>
</comment>
<feature type="domain" description="CCDC144C-like coiled-coil" evidence="3">
    <location>
        <begin position="1"/>
        <end position="293"/>
    </location>
</feature>
<keyword evidence="5" id="KW-1185">Reference proteome</keyword>
<dbReference type="EMBL" id="CAJHUB010000662">
    <property type="protein sequence ID" value="CAD7671253.1"/>
    <property type="molecule type" value="Genomic_DNA"/>
</dbReference>
<organism evidence="4 5">
    <name type="scientific">Nyctereutes procyonoides</name>
    <name type="common">Raccoon dog</name>
    <name type="synonym">Canis procyonoides</name>
    <dbReference type="NCBI Taxonomy" id="34880"/>
    <lineage>
        <taxon>Eukaryota</taxon>
        <taxon>Metazoa</taxon>
        <taxon>Chordata</taxon>
        <taxon>Craniata</taxon>
        <taxon>Vertebrata</taxon>
        <taxon>Euteleostomi</taxon>
        <taxon>Mammalia</taxon>
        <taxon>Eutheria</taxon>
        <taxon>Laurasiatheria</taxon>
        <taxon>Carnivora</taxon>
        <taxon>Caniformia</taxon>
        <taxon>Canidae</taxon>
        <taxon>Nyctereutes</taxon>
    </lineage>
</organism>
<dbReference type="InterPro" id="IPR050657">
    <property type="entry name" value="Ankyrin_repeat_domain"/>
</dbReference>
<dbReference type="PANTHER" id="PTHR24147">
    <property type="entry name" value="ANKYRIN REPEAT DOMAIN 36-RELATED"/>
    <property type="match status" value="1"/>
</dbReference>